<dbReference type="SUPFAM" id="SSF53720">
    <property type="entry name" value="ALDH-like"/>
    <property type="match status" value="1"/>
</dbReference>
<dbReference type="Gene3D" id="3.40.309.10">
    <property type="entry name" value="Aldehyde Dehydrogenase, Chain A, domain 2"/>
    <property type="match status" value="1"/>
</dbReference>
<dbReference type="PANTHER" id="PTHR43217">
    <property type="entry name" value="SUCCINATE SEMIALDEHYDE DEHYDROGENASE [NAD(P)+] SAD"/>
    <property type="match status" value="1"/>
</dbReference>
<comment type="similarity">
    <text evidence="1">Belongs to the aldehyde dehydrogenase family.</text>
</comment>
<dbReference type="EC" id="1.2.1.16" evidence="5"/>
<dbReference type="InterPro" id="IPR016161">
    <property type="entry name" value="Ald_DH/histidinol_DH"/>
</dbReference>
<dbReference type="EC" id="1.2.1.20" evidence="5"/>
<dbReference type="GO" id="GO:0004777">
    <property type="term" value="F:succinate-semialdehyde dehydrogenase (NAD+) activity"/>
    <property type="evidence" value="ECO:0007669"/>
    <property type="project" value="TreeGrafter"/>
</dbReference>
<organism evidence="5 6">
    <name type="scientific">Corynebacterium singulare</name>
    <dbReference type="NCBI Taxonomy" id="161899"/>
    <lineage>
        <taxon>Bacteria</taxon>
        <taxon>Bacillati</taxon>
        <taxon>Actinomycetota</taxon>
        <taxon>Actinomycetes</taxon>
        <taxon>Mycobacteriales</taxon>
        <taxon>Corynebacteriaceae</taxon>
        <taxon>Corynebacterium</taxon>
    </lineage>
</organism>
<dbReference type="PANTHER" id="PTHR43217:SF2">
    <property type="entry name" value="SUCCINATE-SEMIALDEHYDE DEHYDROGENASE [NADP(+)]"/>
    <property type="match status" value="1"/>
</dbReference>
<dbReference type="STRING" id="161899.CSING_03600"/>
<gene>
    <name evidence="5" type="primary">ssdA2</name>
    <name evidence="5" type="ORF">CSING_03600</name>
</gene>
<dbReference type="OrthoDB" id="6882680at2"/>
<evidence type="ECO:0000313" key="5">
    <source>
        <dbReference type="EMBL" id="AJI78267.1"/>
    </source>
</evidence>
<evidence type="ECO:0000256" key="3">
    <source>
        <dbReference type="ARBA" id="ARBA00023002"/>
    </source>
</evidence>
<evidence type="ECO:0000256" key="2">
    <source>
        <dbReference type="ARBA" id="ARBA00022857"/>
    </source>
</evidence>
<keyword evidence="3 5" id="KW-0560">Oxidoreductase</keyword>
<accession>A0A0B6EP27</accession>
<dbReference type="Pfam" id="PF00171">
    <property type="entry name" value="Aldedh"/>
    <property type="match status" value="1"/>
</dbReference>
<dbReference type="AlphaFoldDB" id="A0A0B6EP27"/>
<dbReference type="Gene3D" id="3.40.605.10">
    <property type="entry name" value="Aldehyde Dehydrogenase, Chain A, domain 1"/>
    <property type="match status" value="1"/>
</dbReference>
<evidence type="ECO:0000313" key="6">
    <source>
        <dbReference type="Proteomes" id="UP000031890"/>
    </source>
</evidence>
<proteinExistence type="inferred from homology"/>
<dbReference type="KEGG" id="csx:CSING_03600"/>
<dbReference type="FunFam" id="3.40.605.10:FF:000012">
    <property type="entry name" value="NAD-dependent succinate-semialdehyde dehydrogenase"/>
    <property type="match status" value="1"/>
</dbReference>
<dbReference type="InterPro" id="IPR047110">
    <property type="entry name" value="GABD/Sad-like"/>
</dbReference>
<evidence type="ECO:0000259" key="4">
    <source>
        <dbReference type="Pfam" id="PF00171"/>
    </source>
</evidence>
<dbReference type="GO" id="GO:0102810">
    <property type="term" value="F:glutarate-semialdehyde dehydrogenase (NADP+) activity"/>
    <property type="evidence" value="ECO:0007669"/>
    <property type="project" value="UniProtKB-EC"/>
</dbReference>
<name>A0A0B6EP27_9CORY</name>
<dbReference type="GO" id="GO:0036243">
    <property type="term" value="F:succinate-semialdehyde dehydrogenase (NADP+) activity"/>
    <property type="evidence" value="ECO:0007669"/>
    <property type="project" value="UniProtKB-EC"/>
</dbReference>
<dbReference type="GO" id="GO:0004030">
    <property type="term" value="F:aldehyde dehydrogenase [NAD(P)+] activity"/>
    <property type="evidence" value="ECO:0007669"/>
    <property type="project" value="InterPro"/>
</dbReference>
<dbReference type="InterPro" id="IPR016163">
    <property type="entry name" value="Ald_DH_C"/>
</dbReference>
<evidence type="ECO:0000256" key="1">
    <source>
        <dbReference type="ARBA" id="ARBA00009986"/>
    </source>
</evidence>
<dbReference type="InterPro" id="IPR044148">
    <property type="entry name" value="ALDH_GabD1-like"/>
</dbReference>
<keyword evidence="2" id="KW-0521">NADP</keyword>
<dbReference type="RefSeq" id="WP_042529738.1">
    <property type="nucleotide sequence ID" value="NZ_CP010827.1"/>
</dbReference>
<reference evidence="5 6" key="1">
    <citation type="journal article" date="2015" name="Genome Announc.">
        <title>Complete Genome Sequence and Annotation of Corynebacterium singulare DSM 44357, Isolated from a Human Semen Specimen.</title>
        <authorList>
            <person name="Merten M."/>
            <person name="Brinkrolf K."/>
            <person name="Albersmeier A."/>
            <person name="Kutter Y."/>
            <person name="Ruckert C."/>
            <person name="Tauch A."/>
        </authorList>
    </citation>
    <scope>NUCLEOTIDE SEQUENCE [LARGE SCALE GENOMIC DNA]</scope>
    <source>
        <strain evidence="5">IBS B52218</strain>
    </source>
</reference>
<dbReference type="EC" id="1.2.1.79" evidence="5"/>
<dbReference type="InterPro" id="IPR016162">
    <property type="entry name" value="Ald_DH_N"/>
</dbReference>
<dbReference type="HOGENOM" id="CLU_005391_1_0_11"/>
<dbReference type="InterPro" id="IPR015590">
    <property type="entry name" value="Aldehyde_DH_dom"/>
</dbReference>
<feature type="domain" description="Aldehyde dehydrogenase" evidence="4">
    <location>
        <begin position="4"/>
        <end position="450"/>
    </location>
</feature>
<dbReference type="Proteomes" id="UP000031890">
    <property type="component" value="Chromosome"/>
</dbReference>
<dbReference type="EMBL" id="CP010827">
    <property type="protein sequence ID" value="AJI78267.1"/>
    <property type="molecule type" value="Genomic_DNA"/>
</dbReference>
<sequence length="458" mass="49718">MSITYRVQNPVTNEVVETFNTATDAEIEATLAKSAAAFQEWSTRPISERAEIMTRVSELFEERKEELAKIAGDEMGKLHSEGIEEAEFSAAIIKYYADNGADFTKDQEIPTASNGTAVIRRLPIGPLLGIMPWNFPYYQIARFVAPNLMLGNTIILKDAEICPRSALAVQKIMDDAGVPEGVYNNVFASHDQISTIIADSRIQGVSLTGSERAGSIIGAQAGENLKKAVLELGGSDPYVLLDTDDVKAAAELAWGTRMYNTGQACNSNKRMIVMEDIYDEFVAELERLANAAVQTTPDNEKEGGYSALSSRDAAEKLRDQLDRAVKAGANLRAGGELSEEGAYVSPAVITDIPVGSDIYYEEFFGPVATVYKVSNDEEALDLANNTQYGLGGTVFSQDTERAAAVSRRLECGMANVNTPAGEGEEMPFGGVKRSGFGRELGPLGMDEFVNKQLYYVEK</sequence>
<dbReference type="CDD" id="cd07100">
    <property type="entry name" value="ALDH_SSADH1_GabD1"/>
    <property type="match status" value="1"/>
</dbReference>
<protein>
    <submittedName>
        <fullName evidence="5">NAD-dependent aldehyde dehydrogenase</fullName>
        <ecNumber evidence="5">1.2.1.16</ecNumber>
        <ecNumber evidence="5">1.2.1.20</ecNumber>
        <ecNumber evidence="5">1.2.1.79</ecNumber>
    </submittedName>
</protein>